<dbReference type="Proteomes" id="UP000070444">
    <property type="component" value="Unassembled WGS sequence"/>
</dbReference>
<feature type="compositionally biased region" description="Basic and acidic residues" evidence="1">
    <location>
        <begin position="220"/>
        <end position="229"/>
    </location>
</feature>
<accession>A0A137PB69</accession>
<dbReference type="AlphaFoldDB" id="A0A137PB69"/>
<evidence type="ECO:0000313" key="2">
    <source>
        <dbReference type="EMBL" id="KXN72253.1"/>
    </source>
</evidence>
<feature type="compositionally biased region" description="Polar residues" evidence="1">
    <location>
        <begin position="230"/>
        <end position="241"/>
    </location>
</feature>
<reference evidence="2 3" key="1">
    <citation type="journal article" date="2015" name="Genome Biol. Evol.">
        <title>Phylogenomic analyses indicate that early fungi evolved digesting cell walls of algal ancestors of land plants.</title>
        <authorList>
            <person name="Chang Y."/>
            <person name="Wang S."/>
            <person name="Sekimoto S."/>
            <person name="Aerts A.L."/>
            <person name="Choi C."/>
            <person name="Clum A."/>
            <person name="LaButti K.M."/>
            <person name="Lindquist E.A."/>
            <person name="Yee Ngan C."/>
            <person name="Ohm R.A."/>
            <person name="Salamov A.A."/>
            <person name="Grigoriev I.V."/>
            <person name="Spatafora J.W."/>
            <person name="Berbee M.L."/>
        </authorList>
    </citation>
    <scope>NUCLEOTIDE SEQUENCE [LARGE SCALE GENOMIC DNA]</scope>
    <source>
        <strain evidence="2 3">NRRL 28638</strain>
    </source>
</reference>
<feature type="compositionally biased region" description="Polar residues" evidence="1">
    <location>
        <begin position="199"/>
        <end position="214"/>
    </location>
</feature>
<feature type="region of interest" description="Disordered" evidence="1">
    <location>
        <begin position="149"/>
        <end position="292"/>
    </location>
</feature>
<evidence type="ECO:0000256" key="1">
    <source>
        <dbReference type="SAM" id="MobiDB-lite"/>
    </source>
</evidence>
<gene>
    <name evidence="2" type="ORF">CONCODRAFT_16337</name>
</gene>
<feature type="region of interest" description="Disordered" evidence="1">
    <location>
        <begin position="304"/>
        <end position="356"/>
    </location>
</feature>
<feature type="compositionally biased region" description="Polar residues" evidence="1">
    <location>
        <begin position="480"/>
        <end position="497"/>
    </location>
</feature>
<dbReference type="OrthoDB" id="2504266at2759"/>
<protein>
    <submittedName>
        <fullName evidence="2">Uncharacterized protein</fullName>
    </submittedName>
</protein>
<feature type="region of interest" description="Disordered" evidence="1">
    <location>
        <begin position="428"/>
        <end position="500"/>
    </location>
</feature>
<organism evidence="2 3">
    <name type="scientific">Conidiobolus coronatus (strain ATCC 28846 / CBS 209.66 / NRRL 28638)</name>
    <name type="common">Delacroixia coronata</name>
    <dbReference type="NCBI Taxonomy" id="796925"/>
    <lineage>
        <taxon>Eukaryota</taxon>
        <taxon>Fungi</taxon>
        <taxon>Fungi incertae sedis</taxon>
        <taxon>Zoopagomycota</taxon>
        <taxon>Entomophthoromycotina</taxon>
        <taxon>Entomophthoromycetes</taxon>
        <taxon>Entomophthorales</taxon>
        <taxon>Ancylistaceae</taxon>
        <taxon>Conidiobolus</taxon>
    </lineage>
</organism>
<feature type="compositionally biased region" description="Polar residues" evidence="1">
    <location>
        <begin position="67"/>
        <end position="104"/>
    </location>
</feature>
<feature type="region of interest" description="Disordered" evidence="1">
    <location>
        <begin position="515"/>
        <end position="574"/>
    </location>
</feature>
<feature type="compositionally biased region" description="Low complexity" evidence="1">
    <location>
        <begin position="172"/>
        <end position="185"/>
    </location>
</feature>
<name>A0A137PB69_CONC2</name>
<dbReference type="EMBL" id="KQ964457">
    <property type="protein sequence ID" value="KXN72253.1"/>
    <property type="molecule type" value="Genomic_DNA"/>
</dbReference>
<evidence type="ECO:0000313" key="3">
    <source>
        <dbReference type="Proteomes" id="UP000070444"/>
    </source>
</evidence>
<feature type="compositionally biased region" description="Low complexity" evidence="1">
    <location>
        <begin position="339"/>
        <end position="352"/>
    </location>
</feature>
<feature type="region of interest" description="Disordered" evidence="1">
    <location>
        <begin position="369"/>
        <end position="395"/>
    </location>
</feature>
<feature type="compositionally biased region" description="Low complexity" evidence="1">
    <location>
        <begin position="459"/>
        <end position="470"/>
    </location>
</feature>
<feature type="region of interest" description="Disordered" evidence="1">
    <location>
        <begin position="56"/>
        <end position="113"/>
    </location>
</feature>
<feature type="compositionally biased region" description="Polar residues" evidence="1">
    <location>
        <begin position="156"/>
        <end position="169"/>
    </location>
</feature>
<feature type="compositionally biased region" description="Polar residues" evidence="1">
    <location>
        <begin position="533"/>
        <end position="560"/>
    </location>
</feature>
<feature type="compositionally biased region" description="Polar residues" evidence="1">
    <location>
        <begin position="304"/>
        <end position="322"/>
    </location>
</feature>
<feature type="compositionally biased region" description="Polar residues" evidence="1">
    <location>
        <begin position="441"/>
        <end position="458"/>
    </location>
</feature>
<keyword evidence="3" id="KW-1185">Reference proteome</keyword>
<sequence>MSSNIQNSSKTKSVIRYSVDQLMKLRNSPLCKKPENFMTLEDWKNEGLVAKTYAPRPKQHQAGGVYNQDSNQDDYSVNSIDEYSNASPSLVSNLQSQHKPSNSDFKTEKRNQDIKLRPQDFNFLSSKQSSQDDNENSSKFNNDLKFKKSIKGLNSPHGSNFKNSHSYKSANHETGNNFNNSNEFSNETEEPVPEWANYSGKSSGMSHQQMSSDFQAWKAQMKEKSRLENMKNSVETQNQRSRAPPGLNNEQNQRPPAPPGLNNGQTMKPSAPPGRNAEPKGLQDPNTNSTISPAFQNFLNQYAASQSTDPAPNSKPENNIRPQQVRPYPNPPSSVTAAPPSLIPSQPSLPSQNTSNKAEIENQLKNLLNIGSAPSNPPTQLPKPASRPIQLPSGFMPTSVLKKLNTRNQPTQTPSNFNHLASFIDQRDKERQMHQPAGFSYPQNPNFSGTSPNAKVQGSSPSHHNASPSSMQYPPHVKSNPVTNSYPAGRGNNQVNPAPQYAGFQGFIQDPNLNAHNPVPGNRPNKGNLFPVFSNQHSNGQALLNSLNTSPHSAGMNQYPPSGHSPSPVYKSHQ</sequence>
<proteinExistence type="predicted"/>